<dbReference type="PANTHER" id="PTHR21562">
    <property type="entry name" value="NOTUM-RELATED"/>
    <property type="match status" value="1"/>
</dbReference>
<keyword evidence="7" id="KW-1185">Reference proteome</keyword>
<evidence type="ECO:0000256" key="2">
    <source>
        <dbReference type="ARBA" id="ARBA00004191"/>
    </source>
</evidence>
<gene>
    <name evidence="6" type="ORF">MKW94_001983</name>
</gene>
<dbReference type="EMBL" id="JAJJMA010247407">
    <property type="protein sequence ID" value="MCL7043494.1"/>
    <property type="molecule type" value="Genomic_DNA"/>
</dbReference>
<name>A0AA41VLG6_PAPNU</name>
<evidence type="ECO:0000313" key="6">
    <source>
        <dbReference type="EMBL" id="MCL7043494.1"/>
    </source>
</evidence>
<evidence type="ECO:0000256" key="5">
    <source>
        <dbReference type="RuleBase" id="RU363114"/>
    </source>
</evidence>
<evidence type="ECO:0000256" key="1">
    <source>
        <dbReference type="ARBA" id="ARBA00003534"/>
    </source>
</evidence>
<dbReference type="Proteomes" id="UP001177140">
    <property type="component" value="Unassembled WGS sequence"/>
</dbReference>
<evidence type="ECO:0000313" key="7">
    <source>
        <dbReference type="Proteomes" id="UP001177140"/>
    </source>
</evidence>
<dbReference type="GO" id="GO:0071555">
    <property type="term" value="P:cell wall organization"/>
    <property type="evidence" value="ECO:0007669"/>
    <property type="project" value="UniProtKB-KW"/>
</dbReference>
<dbReference type="GO" id="GO:0016787">
    <property type="term" value="F:hydrolase activity"/>
    <property type="evidence" value="ECO:0007669"/>
    <property type="project" value="UniProtKB-KW"/>
</dbReference>
<keyword evidence="5" id="KW-0961">Cell wall biogenesis/degradation</keyword>
<keyword evidence="4 5" id="KW-0134">Cell wall</keyword>
<comment type="subcellular location">
    <subcellularLocation>
        <location evidence="2 5">Secreted</location>
        <location evidence="2 5">Cell wall</location>
    </subcellularLocation>
</comment>
<evidence type="ECO:0000256" key="4">
    <source>
        <dbReference type="ARBA" id="ARBA00022512"/>
    </source>
</evidence>
<protein>
    <recommendedName>
        <fullName evidence="5">Pectin acetylesterase</fullName>
        <ecNumber evidence="5">3.1.1.-</ecNumber>
    </recommendedName>
</protein>
<keyword evidence="5" id="KW-0964">Secreted</keyword>
<comment type="caution">
    <text evidence="6">The sequence shown here is derived from an EMBL/GenBank/DDBJ whole genome shotgun (WGS) entry which is preliminary data.</text>
</comment>
<comment type="function">
    <text evidence="1 5">Hydrolyzes acetyl esters in homogalacturonan regions of pectin. In type I primary cell wall, galacturonic acid residues of pectin can be acetylated at the O-2 and O-3 positions. Decreasing the degree of acetylation of pectin gels in vitro alters their physical properties.</text>
</comment>
<comment type="similarity">
    <text evidence="3 5">Belongs to the pectinacetylesterase family.</text>
</comment>
<sequence length="195" mass="22584">MSDAGFFLDVRDIGLQHTSRLFFEKLILLQGAEQFLNANCTGSRYYPYQCFFPQYALPYVKAPYFILNSAYDVFQFHHYLVPPSADLSGHWAKCKRNPAEACNLHQLTVLQGFRFEMLKALLFFYEYSKTGGMFLNSCFAHCQSESQDTWFAPDSPRVHNRTIAESVGDWYFERRATKLVDCAYPCDNSCHNLKS</sequence>
<reference evidence="6" key="1">
    <citation type="submission" date="2022-03" db="EMBL/GenBank/DDBJ databases">
        <title>A functionally conserved STORR gene fusion in Papaver species that diverged 16.8 million years ago.</title>
        <authorList>
            <person name="Catania T."/>
        </authorList>
    </citation>
    <scope>NUCLEOTIDE SEQUENCE</scope>
    <source>
        <strain evidence="6">S-191538</strain>
    </source>
</reference>
<dbReference type="PANTHER" id="PTHR21562:SF69">
    <property type="entry name" value="PECTIN ACETYLESTERASE 9"/>
    <property type="match status" value="1"/>
</dbReference>
<accession>A0AA41VLG6</accession>
<dbReference type="AlphaFoldDB" id="A0AA41VLG6"/>
<dbReference type="InterPro" id="IPR004963">
    <property type="entry name" value="PAE/NOTUM"/>
</dbReference>
<dbReference type="EC" id="3.1.1.-" evidence="5"/>
<proteinExistence type="inferred from homology"/>
<evidence type="ECO:0000256" key="3">
    <source>
        <dbReference type="ARBA" id="ARBA00005784"/>
    </source>
</evidence>
<dbReference type="Pfam" id="PF03283">
    <property type="entry name" value="PAE"/>
    <property type="match status" value="1"/>
</dbReference>
<organism evidence="6 7">
    <name type="scientific">Papaver nudicaule</name>
    <name type="common">Iceland poppy</name>
    <dbReference type="NCBI Taxonomy" id="74823"/>
    <lineage>
        <taxon>Eukaryota</taxon>
        <taxon>Viridiplantae</taxon>
        <taxon>Streptophyta</taxon>
        <taxon>Embryophyta</taxon>
        <taxon>Tracheophyta</taxon>
        <taxon>Spermatophyta</taxon>
        <taxon>Magnoliopsida</taxon>
        <taxon>Ranunculales</taxon>
        <taxon>Papaveraceae</taxon>
        <taxon>Papaveroideae</taxon>
        <taxon>Papaver</taxon>
    </lineage>
</organism>
<keyword evidence="5" id="KW-0378">Hydrolase</keyword>